<gene>
    <name evidence="3" type="ORF">HPP92_028746</name>
    <name evidence="2" type="ORF">HPP92_028760</name>
</gene>
<protein>
    <submittedName>
        <fullName evidence="3">Uncharacterized protein</fullName>
    </submittedName>
</protein>
<name>A0A835U3N2_VANPL</name>
<accession>A0A835U3N2</accession>
<evidence type="ECO:0000313" key="2">
    <source>
        <dbReference type="EMBL" id="KAG0446577.1"/>
    </source>
</evidence>
<dbReference type="EMBL" id="JADCNM010000565">
    <property type="protein sequence ID" value="KAG0446577.1"/>
    <property type="molecule type" value="Genomic_DNA"/>
</dbReference>
<feature type="compositionally biased region" description="Basic and acidic residues" evidence="1">
    <location>
        <begin position="118"/>
        <end position="130"/>
    </location>
</feature>
<dbReference type="Proteomes" id="UP000639772">
    <property type="component" value="Unassembled WGS sequence"/>
</dbReference>
<evidence type="ECO:0000313" key="5">
    <source>
        <dbReference type="Proteomes" id="UP000639772"/>
    </source>
</evidence>
<sequence length="187" mass="20494">MAYLIGYAGIYWTDGVVPQENGSASLSVLISPDQAALCTVMKCKHELPFFLQITVFGCFSHGFDLLESSVIADIVVGGGEWFPDWRDQRCTMRHTACRASVWEAADSDGSGSEGDEGIGERKEPSLREDGGTLSGRRTRGTNRIKGGLRGQKWKRRVDRIYACDAANNSGVLGQRTRLASSFLLTLR</sequence>
<keyword evidence="4" id="KW-1185">Reference proteome</keyword>
<evidence type="ECO:0000256" key="1">
    <source>
        <dbReference type="SAM" id="MobiDB-lite"/>
    </source>
</evidence>
<dbReference type="Proteomes" id="UP000636800">
    <property type="component" value="Unassembled WGS sequence"/>
</dbReference>
<feature type="region of interest" description="Disordered" evidence="1">
    <location>
        <begin position="105"/>
        <end position="149"/>
    </location>
</feature>
<evidence type="ECO:0000313" key="3">
    <source>
        <dbReference type="EMBL" id="KAG0446605.1"/>
    </source>
</evidence>
<dbReference type="EMBL" id="JADCNL010000564">
    <property type="protein sequence ID" value="KAG0446605.1"/>
    <property type="molecule type" value="Genomic_DNA"/>
</dbReference>
<organism evidence="3 4">
    <name type="scientific">Vanilla planifolia</name>
    <name type="common">Vanilla</name>
    <dbReference type="NCBI Taxonomy" id="51239"/>
    <lineage>
        <taxon>Eukaryota</taxon>
        <taxon>Viridiplantae</taxon>
        <taxon>Streptophyta</taxon>
        <taxon>Embryophyta</taxon>
        <taxon>Tracheophyta</taxon>
        <taxon>Spermatophyta</taxon>
        <taxon>Magnoliopsida</taxon>
        <taxon>Liliopsida</taxon>
        <taxon>Asparagales</taxon>
        <taxon>Orchidaceae</taxon>
        <taxon>Vanilloideae</taxon>
        <taxon>Vanilleae</taxon>
        <taxon>Vanilla</taxon>
    </lineage>
</organism>
<evidence type="ECO:0000313" key="4">
    <source>
        <dbReference type="Proteomes" id="UP000636800"/>
    </source>
</evidence>
<comment type="caution">
    <text evidence="3">The sequence shown here is derived from an EMBL/GenBank/DDBJ whole genome shotgun (WGS) entry which is preliminary data.</text>
</comment>
<proteinExistence type="predicted"/>
<dbReference type="AlphaFoldDB" id="A0A835U3N2"/>
<reference evidence="4 5" key="1">
    <citation type="journal article" date="2020" name="Nat. Food">
        <title>A phased Vanilla planifolia genome enables genetic improvement of flavour and production.</title>
        <authorList>
            <person name="Hasing T."/>
            <person name="Tang H."/>
            <person name="Brym M."/>
            <person name="Khazi F."/>
            <person name="Huang T."/>
            <person name="Chambers A.H."/>
        </authorList>
    </citation>
    <scope>NUCLEOTIDE SEQUENCE [LARGE SCALE GENOMIC DNA]</scope>
    <source>
        <tissue evidence="3">Leaf</tissue>
    </source>
</reference>